<dbReference type="PANTHER" id="PTHR46865:SF2">
    <property type="entry name" value="MONOOXYGENASE"/>
    <property type="match status" value="1"/>
</dbReference>
<evidence type="ECO:0000313" key="2">
    <source>
        <dbReference type="EMBL" id="MBD2757769.1"/>
    </source>
</evidence>
<dbReference type="Pfam" id="PF01494">
    <property type="entry name" value="FAD_binding_3"/>
    <property type="match status" value="1"/>
</dbReference>
<keyword evidence="2" id="KW-0503">Monooxygenase</keyword>
<sequence length="402" mass="44448">MTKQNARILIAGASIAGPTLAYWLHKHGFEVTIIEKAPALRLGGQSIDASGPARQIARWMGLEPAIRAVSSNEAGIQWVDKNNHIEAAFPRDHPLSITDEMEILRGDLVNILYELTRQQVTYRFNAQIERLDQDDQQVSVTFSDGQCEHYDLVIAADGIRSKTRKLIFEDESVFKYLGVCVAYLTIPRAPTDTNWARWYTADESRIILLRSDSKGTTRASVLFLYPQTDFEKLAPQDHKSLVLSKLADAGWEASRLSEAIEKGEEMYFDGIGQIKAPQWFKGRLGMIGDAAYCPSPITGRGVTLAMVGAYLLAGELSRHQRFEDAFSSYEGLMRPYVESVQGLPPGVPELLYPSSATGVAIVNKLAGLLSSRAVKTVINLLKPSADQADQQLNGLALPRYGF</sequence>
<dbReference type="InterPro" id="IPR036188">
    <property type="entry name" value="FAD/NAD-bd_sf"/>
</dbReference>
<dbReference type="InterPro" id="IPR051704">
    <property type="entry name" value="FAD_aromatic-hydroxylase"/>
</dbReference>
<keyword evidence="3" id="KW-1185">Reference proteome</keyword>
<dbReference type="PRINTS" id="PR00420">
    <property type="entry name" value="RNGMNOXGNASE"/>
</dbReference>
<dbReference type="Gene3D" id="3.30.9.10">
    <property type="entry name" value="D-Amino Acid Oxidase, subunit A, domain 2"/>
    <property type="match status" value="1"/>
</dbReference>
<dbReference type="SUPFAM" id="SSF51905">
    <property type="entry name" value="FAD/NAD(P)-binding domain"/>
    <property type="match status" value="1"/>
</dbReference>
<dbReference type="Gene3D" id="3.50.50.60">
    <property type="entry name" value="FAD/NAD(P)-binding domain"/>
    <property type="match status" value="1"/>
</dbReference>
<dbReference type="Proteomes" id="UP000653797">
    <property type="component" value="Unassembled WGS sequence"/>
</dbReference>
<gene>
    <name evidence="2" type="ORF">IC230_33210</name>
</gene>
<keyword evidence="2" id="KW-0560">Oxidoreductase</keyword>
<name>A0A927B9D4_9BACT</name>
<dbReference type="GO" id="GO:0004497">
    <property type="term" value="F:monooxygenase activity"/>
    <property type="evidence" value="ECO:0007669"/>
    <property type="project" value="UniProtKB-KW"/>
</dbReference>
<feature type="domain" description="FAD-binding" evidence="1">
    <location>
        <begin position="7"/>
        <end position="320"/>
    </location>
</feature>
<comment type="caution">
    <text evidence="2">The sequence shown here is derived from an EMBL/GenBank/DDBJ whole genome shotgun (WGS) entry which is preliminary data.</text>
</comment>
<organism evidence="2 3">
    <name type="scientific">Spirosoma validum</name>
    <dbReference type="NCBI Taxonomy" id="2771355"/>
    <lineage>
        <taxon>Bacteria</taxon>
        <taxon>Pseudomonadati</taxon>
        <taxon>Bacteroidota</taxon>
        <taxon>Cytophagia</taxon>
        <taxon>Cytophagales</taxon>
        <taxon>Cytophagaceae</taxon>
        <taxon>Spirosoma</taxon>
    </lineage>
</organism>
<evidence type="ECO:0000313" key="3">
    <source>
        <dbReference type="Proteomes" id="UP000653797"/>
    </source>
</evidence>
<dbReference type="PANTHER" id="PTHR46865">
    <property type="entry name" value="OXIDOREDUCTASE-RELATED"/>
    <property type="match status" value="1"/>
</dbReference>
<dbReference type="RefSeq" id="WP_191043392.1">
    <property type="nucleotide sequence ID" value="NZ_JACXAA010000031.1"/>
</dbReference>
<dbReference type="InterPro" id="IPR002938">
    <property type="entry name" value="FAD-bd"/>
</dbReference>
<protein>
    <submittedName>
        <fullName evidence="2">FAD-dependent monooxygenase</fullName>
    </submittedName>
</protein>
<accession>A0A927B9D4</accession>
<evidence type="ECO:0000259" key="1">
    <source>
        <dbReference type="Pfam" id="PF01494"/>
    </source>
</evidence>
<dbReference type="EMBL" id="JACXAA010000031">
    <property type="protein sequence ID" value="MBD2757769.1"/>
    <property type="molecule type" value="Genomic_DNA"/>
</dbReference>
<reference evidence="2" key="1">
    <citation type="submission" date="2020-09" db="EMBL/GenBank/DDBJ databases">
        <authorList>
            <person name="Kim M.K."/>
        </authorList>
    </citation>
    <scope>NUCLEOTIDE SEQUENCE</scope>
    <source>
        <strain evidence="2">BT704</strain>
    </source>
</reference>
<dbReference type="AlphaFoldDB" id="A0A927B9D4"/>
<proteinExistence type="predicted"/>
<dbReference type="GO" id="GO:0071949">
    <property type="term" value="F:FAD binding"/>
    <property type="evidence" value="ECO:0007669"/>
    <property type="project" value="InterPro"/>
</dbReference>